<feature type="compositionally biased region" description="Basic and acidic residues" evidence="10">
    <location>
        <begin position="777"/>
        <end position="807"/>
    </location>
</feature>
<accession>A0A5K6L5N9</accession>
<dbReference type="InterPro" id="IPR001788">
    <property type="entry name" value="RNA-dep_RNA_pol_alsuvir"/>
</dbReference>
<dbReference type="CDD" id="cd23252">
    <property type="entry name" value="Bromoviridae_RdRp"/>
    <property type="match status" value="1"/>
</dbReference>
<reference evidence="12" key="1">
    <citation type="journal article" date="2018" name="Plant Dis.">
        <title>Genomic Analysis, Sequence Diversity, and Occurrence of Apple necrotic mosaic virus, a Novel Ilarvirus Associated with Mosaic Disease of Apple Trees in China.</title>
        <authorList>
            <person name="Xing F."/>
            <person name="Robe B.L."/>
            <person name="Zhang Z."/>
            <person name="Wang H."/>
            <person name="Li S."/>
        </authorList>
    </citation>
    <scope>NUCLEOTIDE SEQUENCE</scope>
    <source>
        <strain evidence="12">AM125</strain>
    </source>
</reference>
<dbReference type="GO" id="GO:0039690">
    <property type="term" value="P:positive stranded viral RNA replication"/>
    <property type="evidence" value="ECO:0007669"/>
    <property type="project" value="InterPro"/>
</dbReference>
<evidence type="ECO:0000256" key="7">
    <source>
        <dbReference type="ARBA" id="ARBA00022695"/>
    </source>
</evidence>
<dbReference type="Pfam" id="PF00978">
    <property type="entry name" value="RdRP_2"/>
    <property type="match status" value="1"/>
</dbReference>
<evidence type="ECO:0000256" key="9">
    <source>
        <dbReference type="ARBA" id="ARBA00022953"/>
    </source>
</evidence>
<dbReference type="GO" id="GO:0003723">
    <property type="term" value="F:RNA binding"/>
    <property type="evidence" value="ECO:0007669"/>
    <property type="project" value="InterPro"/>
</dbReference>
<dbReference type="EC" id="2.7.7.48" evidence="3"/>
<proteinExistence type="predicted"/>
<evidence type="ECO:0000256" key="8">
    <source>
        <dbReference type="ARBA" id="ARBA00022741"/>
    </source>
</evidence>
<evidence type="ECO:0000256" key="4">
    <source>
        <dbReference type="ARBA" id="ARBA00018640"/>
    </source>
</evidence>
<keyword evidence="7" id="KW-0548">Nucleotidyltransferase</keyword>
<feature type="region of interest" description="Disordered" evidence="10">
    <location>
        <begin position="834"/>
        <end position="867"/>
    </location>
</feature>
<feature type="region of interest" description="Disordered" evidence="10">
    <location>
        <begin position="777"/>
        <end position="821"/>
    </location>
</feature>
<keyword evidence="5" id="KW-0696">RNA-directed RNA polymerase</keyword>
<evidence type="ECO:0000313" key="12">
    <source>
        <dbReference type="EMBL" id="AVI05077.1"/>
    </source>
</evidence>
<name>A0A5K6L5N9_9BROM</name>
<keyword evidence="8" id="KW-0547">Nucleotide-binding</keyword>
<evidence type="ECO:0000256" key="2">
    <source>
        <dbReference type="ARBA" id="ARBA00011754"/>
    </source>
</evidence>
<evidence type="ECO:0000259" key="11">
    <source>
        <dbReference type="PROSITE" id="PS50507"/>
    </source>
</evidence>
<keyword evidence="9" id="KW-0693">Viral RNA replication</keyword>
<evidence type="ECO:0000256" key="6">
    <source>
        <dbReference type="ARBA" id="ARBA00022679"/>
    </source>
</evidence>
<protein>
    <recommendedName>
        <fullName evidence="4">RNA-directed RNA polymerase 2a</fullName>
        <ecNumber evidence="3">2.7.7.48</ecNumber>
    </recommendedName>
</protein>
<dbReference type="EMBL" id="KY808392">
    <property type="protein sequence ID" value="AVI05077.1"/>
    <property type="molecule type" value="Genomic_RNA"/>
</dbReference>
<sequence length="867" mass="99688">MDPLYHLVKHAPSAVRCALSRRAELEHIREQQSLEFRDYWVETARRMGDVKTFNDLVVGYVLVEFFRPKFERIFKQFVGTEAGPWIVDRWAMLFDIPTPPIEVEYTRQSVSMYEQYAYIDEEYEEILRLEALELAEAQGQEHNDVPMYPTESPDESILDRNYENEEVLTLLPTTSSSDCGAELDSPTDVNDLTIEVETDMHALDDEVPALPKSSLQGVTVSVLPLVPMIEGFETNQLMLVKEIVVDKFEMLLESHDRVLARNDWRSLAMYIPNCQVPDCSDILEMPVRHTQPEFIQMAIDELLPGVADVDDRFFQELVETDDICLELDRATIDQSVFNDWVPRSDKKLQGVFRTGNTSKRVPTFREAALAIKKRNLNVPDLKQVMFDDDEARKIANRFINTVIDPNKLAQFPGYISEGEVGYYNKYLTGKNIDPDLFVDPCALVSMDKYRHMIKTQLKPVEDTSQVFERCLPATITYHDKGKVMSTSPIFLMMCNRLLLCLNDKISIPSGKYHQLFSLDPFAFEMTKEFKEIDFSKFDKSQQRLHHLIQFHIFTALGADHEFLDMWFGSHEISHIRDGPCGIGFSVNYQRRTGDACTYLGNTIITLSALAYMYDLLDPNITFVIASGDDSLIGSVKPLNRDTEFMFTTFFNFEAKFPHNQAFVCSKFLCLLPTKSGGKKVLAVPNALKLNIKLGVKDLAPEAFDAWYESWLDLTWYFKHYLVVSMMRDYISHRYARKQTLFQEGAMLAYGTIFANKEKCLKSVFGITSKDLEKMKPKSRCGEVRAQRGKTDLSKTPRKWADVVEHTESPNSDDSDERITRSDLIPIYEEKKKFLSPVNRSRRPSKKNRSIAKKTGKVEMNTTEPRLG</sequence>
<dbReference type="GO" id="GO:0003968">
    <property type="term" value="F:RNA-directed RNA polymerase activity"/>
    <property type="evidence" value="ECO:0007669"/>
    <property type="project" value="UniProtKB-KW"/>
</dbReference>
<evidence type="ECO:0000256" key="5">
    <source>
        <dbReference type="ARBA" id="ARBA00022484"/>
    </source>
</evidence>
<dbReference type="GO" id="GO:0006351">
    <property type="term" value="P:DNA-templated transcription"/>
    <property type="evidence" value="ECO:0007669"/>
    <property type="project" value="InterPro"/>
</dbReference>
<organism evidence="12">
    <name type="scientific">Apple necrotic mosaic virus</name>
    <dbReference type="NCBI Taxonomy" id="1779339"/>
    <lineage>
        <taxon>Viruses</taxon>
        <taxon>Riboviria</taxon>
        <taxon>Orthornavirae</taxon>
        <taxon>Kitrinoviricota</taxon>
        <taxon>Alsuviricetes</taxon>
        <taxon>Martellivirales</taxon>
        <taxon>Bromoviridae</taxon>
        <taxon>Ilarvirus</taxon>
        <taxon>Ilarvirus ApNMV</taxon>
    </lineage>
</organism>
<evidence type="ECO:0000256" key="10">
    <source>
        <dbReference type="SAM" id="MobiDB-lite"/>
    </source>
</evidence>
<dbReference type="GO" id="GO:0000166">
    <property type="term" value="F:nucleotide binding"/>
    <property type="evidence" value="ECO:0007669"/>
    <property type="project" value="UniProtKB-KW"/>
</dbReference>
<evidence type="ECO:0000256" key="1">
    <source>
        <dbReference type="ARBA" id="ARBA00002542"/>
    </source>
</evidence>
<evidence type="ECO:0000256" key="3">
    <source>
        <dbReference type="ARBA" id="ARBA00012494"/>
    </source>
</evidence>
<comment type="subunit">
    <text evidence="2">Interacts with replication protein 1a.</text>
</comment>
<feature type="compositionally biased region" description="Basic residues" evidence="10">
    <location>
        <begin position="839"/>
        <end position="854"/>
    </location>
</feature>
<keyword evidence="6" id="KW-0808">Transferase</keyword>
<feature type="domain" description="RdRp catalytic" evidence="11">
    <location>
        <begin position="527"/>
        <end position="642"/>
    </location>
</feature>
<dbReference type="SUPFAM" id="SSF56672">
    <property type="entry name" value="DNA/RNA polymerases"/>
    <property type="match status" value="1"/>
</dbReference>
<dbReference type="InterPro" id="IPR007094">
    <property type="entry name" value="RNA-dir_pol_PSvirus"/>
</dbReference>
<dbReference type="InterPro" id="IPR043502">
    <property type="entry name" value="DNA/RNA_pol_sf"/>
</dbReference>
<dbReference type="PROSITE" id="PS50507">
    <property type="entry name" value="RDRP_SSRNA_POS"/>
    <property type="match status" value="1"/>
</dbReference>
<dbReference type="InterPro" id="IPR047309">
    <property type="entry name" value="Bromoviridae_RdRp"/>
</dbReference>
<comment type="function">
    <text evidence="1">RNA-dependent RNA polymerase which replicates the viral genome composed of 3 RNA segments, RNA1, RNA2 and RNA3.</text>
</comment>